<dbReference type="Proteomes" id="UP000001070">
    <property type="component" value="Unassembled WGS sequence"/>
</dbReference>
<evidence type="ECO:0000313" key="4">
    <source>
        <dbReference type="Proteomes" id="UP000001070"/>
    </source>
</evidence>
<feature type="compositionally biased region" description="Gly residues" evidence="1">
    <location>
        <begin position="97"/>
        <end position="117"/>
    </location>
</feature>
<protein>
    <submittedName>
        <fullName evidence="3">GH21016</fullName>
    </submittedName>
</protein>
<dbReference type="OrthoDB" id="7870095at2759"/>
<keyword evidence="4" id="KW-1185">Reference proteome</keyword>
<feature type="compositionally biased region" description="Polar residues" evidence="1">
    <location>
        <begin position="232"/>
        <end position="246"/>
    </location>
</feature>
<keyword evidence="2" id="KW-0732">Signal</keyword>
<dbReference type="AlphaFoldDB" id="B4J558"/>
<feature type="compositionally biased region" description="Low complexity" evidence="1">
    <location>
        <begin position="129"/>
        <end position="142"/>
    </location>
</feature>
<evidence type="ECO:0000313" key="3">
    <source>
        <dbReference type="EMBL" id="EDW00684.1"/>
    </source>
</evidence>
<dbReference type="OMA" id="WSRYPET"/>
<dbReference type="STRING" id="7222.B4J558"/>
<proteinExistence type="predicted"/>
<feature type="chain" id="PRO_5002811670" evidence="2">
    <location>
        <begin position="28"/>
        <end position="391"/>
    </location>
</feature>
<feature type="compositionally biased region" description="Gly residues" evidence="1">
    <location>
        <begin position="159"/>
        <end position="169"/>
    </location>
</feature>
<feature type="compositionally biased region" description="Polar residues" evidence="1">
    <location>
        <begin position="181"/>
        <end position="199"/>
    </location>
</feature>
<accession>B4J558</accession>
<name>B4J558_DROGR</name>
<evidence type="ECO:0000256" key="1">
    <source>
        <dbReference type="SAM" id="MobiDB-lite"/>
    </source>
</evidence>
<dbReference type="HOGENOM" id="CLU_706500_0_0_1"/>
<feature type="region of interest" description="Disordered" evidence="1">
    <location>
        <begin position="38"/>
        <end position="361"/>
    </location>
</feature>
<evidence type="ECO:0000256" key="2">
    <source>
        <dbReference type="SAM" id="SignalP"/>
    </source>
</evidence>
<dbReference type="EMBL" id="CH916367">
    <property type="protein sequence ID" value="EDW00684.1"/>
    <property type="molecule type" value="Genomic_DNA"/>
</dbReference>
<dbReference type="eggNOG" id="ENOG502RTNG">
    <property type="taxonomic scope" value="Eukaryota"/>
</dbReference>
<reference evidence="3 4" key="1">
    <citation type="journal article" date="2007" name="Nature">
        <title>Evolution of genes and genomes on the Drosophila phylogeny.</title>
        <authorList>
            <consortium name="Drosophila 12 Genomes Consortium"/>
            <person name="Clark A.G."/>
            <person name="Eisen M.B."/>
            <person name="Smith D.R."/>
            <person name="Bergman C.M."/>
            <person name="Oliver B."/>
            <person name="Markow T.A."/>
            <person name="Kaufman T.C."/>
            <person name="Kellis M."/>
            <person name="Gelbart W."/>
            <person name="Iyer V.N."/>
            <person name="Pollard D.A."/>
            <person name="Sackton T.B."/>
            <person name="Larracuente A.M."/>
            <person name="Singh N.D."/>
            <person name="Abad J.P."/>
            <person name="Abt D.N."/>
            <person name="Adryan B."/>
            <person name="Aguade M."/>
            <person name="Akashi H."/>
            <person name="Anderson W.W."/>
            <person name="Aquadro C.F."/>
            <person name="Ardell D.H."/>
            <person name="Arguello R."/>
            <person name="Artieri C.G."/>
            <person name="Barbash D.A."/>
            <person name="Barker D."/>
            <person name="Barsanti P."/>
            <person name="Batterham P."/>
            <person name="Batzoglou S."/>
            <person name="Begun D."/>
            <person name="Bhutkar A."/>
            <person name="Blanco E."/>
            <person name="Bosak S.A."/>
            <person name="Bradley R.K."/>
            <person name="Brand A.D."/>
            <person name="Brent M.R."/>
            <person name="Brooks A.N."/>
            <person name="Brown R.H."/>
            <person name="Butlin R.K."/>
            <person name="Caggese C."/>
            <person name="Calvi B.R."/>
            <person name="Bernardo de Carvalho A."/>
            <person name="Caspi A."/>
            <person name="Castrezana S."/>
            <person name="Celniker S.E."/>
            <person name="Chang J.L."/>
            <person name="Chapple C."/>
            <person name="Chatterji S."/>
            <person name="Chinwalla A."/>
            <person name="Civetta A."/>
            <person name="Clifton S.W."/>
            <person name="Comeron J.M."/>
            <person name="Costello J.C."/>
            <person name="Coyne J.A."/>
            <person name="Daub J."/>
            <person name="David R.G."/>
            <person name="Delcher A.L."/>
            <person name="Delehaunty K."/>
            <person name="Do C.B."/>
            <person name="Ebling H."/>
            <person name="Edwards K."/>
            <person name="Eickbush T."/>
            <person name="Evans J.D."/>
            <person name="Filipski A."/>
            <person name="Findeiss S."/>
            <person name="Freyhult E."/>
            <person name="Fulton L."/>
            <person name="Fulton R."/>
            <person name="Garcia A.C."/>
            <person name="Gardiner A."/>
            <person name="Garfield D.A."/>
            <person name="Garvin B.E."/>
            <person name="Gibson G."/>
            <person name="Gilbert D."/>
            <person name="Gnerre S."/>
            <person name="Godfrey J."/>
            <person name="Good R."/>
            <person name="Gotea V."/>
            <person name="Gravely B."/>
            <person name="Greenberg A.J."/>
            <person name="Griffiths-Jones S."/>
            <person name="Gross S."/>
            <person name="Guigo R."/>
            <person name="Gustafson E.A."/>
            <person name="Haerty W."/>
            <person name="Hahn M.W."/>
            <person name="Halligan D.L."/>
            <person name="Halpern A.L."/>
            <person name="Halter G.M."/>
            <person name="Han M.V."/>
            <person name="Heger A."/>
            <person name="Hillier L."/>
            <person name="Hinrichs A.S."/>
            <person name="Holmes I."/>
            <person name="Hoskins R.A."/>
            <person name="Hubisz M.J."/>
            <person name="Hultmark D."/>
            <person name="Huntley M.A."/>
            <person name="Jaffe D.B."/>
            <person name="Jagadeeshan S."/>
            <person name="Jeck W.R."/>
            <person name="Johnson J."/>
            <person name="Jones C.D."/>
            <person name="Jordan W.C."/>
            <person name="Karpen G.H."/>
            <person name="Kataoka E."/>
            <person name="Keightley P.D."/>
            <person name="Kheradpour P."/>
            <person name="Kirkness E.F."/>
            <person name="Koerich L.B."/>
            <person name="Kristiansen K."/>
            <person name="Kudrna D."/>
            <person name="Kulathinal R.J."/>
            <person name="Kumar S."/>
            <person name="Kwok R."/>
            <person name="Lander E."/>
            <person name="Langley C.H."/>
            <person name="Lapoint R."/>
            <person name="Lazzaro B.P."/>
            <person name="Lee S.J."/>
            <person name="Levesque L."/>
            <person name="Li R."/>
            <person name="Lin C.F."/>
            <person name="Lin M.F."/>
            <person name="Lindblad-Toh K."/>
            <person name="Llopart A."/>
            <person name="Long M."/>
            <person name="Low L."/>
            <person name="Lozovsky E."/>
            <person name="Lu J."/>
            <person name="Luo M."/>
            <person name="Machado C.A."/>
            <person name="Makalowski W."/>
            <person name="Marzo M."/>
            <person name="Matsuda M."/>
            <person name="Matzkin L."/>
            <person name="McAllister B."/>
            <person name="McBride C.S."/>
            <person name="McKernan B."/>
            <person name="McKernan K."/>
            <person name="Mendez-Lago M."/>
            <person name="Minx P."/>
            <person name="Mollenhauer M.U."/>
            <person name="Montooth K."/>
            <person name="Mount S.M."/>
            <person name="Mu X."/>
            <person name="Myers E."/>
            <person name="Negre B."/>
            <person name="Newfeld S."/>
            <person name="Nielsen R."/>
            <person name="Noor M.A."/>
            <person name="O'Grady P."/>
            <person name="Pachter L."/>
            <person name="Papaceit M."/>
            <person name="Parisi M.J."/>
            <person name="Parisi M."/>
            <person name="Parts L."/>
            <person name="Pedersen J.S."/>
            <person name="Pesole G."/>
            <person name="Phillippy A.M."/>
            <person name="Ponting C.P."/>
            <person name="Pop M."/>
            <person name="Porcelli D."/>
            <person name="Powell J.R."/>
            <person name="Prohaska S."/>
            <person name="Pruitt K."/>
            <person name="Puig M."/>
            <person name="Quesneville H."/>
            <person name="Ram K.R."/>
            <person name="Rand D."/>
            <person name="Rasmussen M.D."/>
            <person name="Reed L.K."/>
            <person name="Reenan R."/>
            <person name="Reily A."/>
            <person name="Remington K.A."/>
            <person name="Rieger T.T."/>
            <person name="Ritchie M.G."/>
            <person name="Robin C."/>
            <person name="Rogers Y.H."/>
            <person name="Rohde C."/>
            <person name="Rozas J."/>
            <person name="Rubenfield M.J."/>
            <person name="Ruiz A."/>
            <person name="Russo S."/>
            <person name="Salzberg S.L."/>
            <person name="Sanchez-Gracia A."/>
            <person name="Saranga D.J."/>
            <person name="Sato H."/>
            <person name="Schaeffer S.W."/>
            <person name="Schatz M.C."/>
            <person name="Schlenke T."/>
            <person name="Schwartz R."/>
            <person name="Segarra C."/>
            <person name="Singh R.S."/>
            <person name="Sirot L."/>
            <person name="Sirota M."/>
            <person name="Sisneros N.B."/>
            <person name="Smith C.D."/>
            <person name="Smith T.F."/>
            <person name="Spieth J."/>
            <person name="Stage D.E."/>
            <person name="Stark A."/>
            <person name="Stephan W."/>
            <person name="Strausberg R.L."/>
            <person name="Strempel S."/>
            <person name="Sturgill D."/>
            <person name="Sutton G."/>
            <person name="Sutton G.G."/>
            <person name="Tao W."/>
            <person name="Teichmann S."/>
            <person name="Tobari Y.N."/>
            <person name="Tomimura Y."/>
            <person name="Tsolas J.M."/>
            <person name="Valente V.L."/>
            <person name="Venter E."/>
            <person name="Venter J.C."/>
            <person name="Vicario S."/>
            <person name="Vieira F.G."/>
            <person name="Vilella A.J."/>
            <person name="Villasante A."/>
            <person name="Walenz B."/>
            <person name="Wang J."/>
            <person name="Wasserman M."/>
            <person name="Watts T."/>
            <person name="Wilson D."/>
            <person name="Wilson R.K."/>
            <person name="Wing R.A."/>
            <person name="Wolfner M.F."/>
            <person name="Wong A."/>
            <person name="Wong G.K."/>
            <person name="Wu C.I."/>
            <person name="Wu G."/>
            <person name="Yamamoto D."/>
            <person name="Yang H.P."/>
            <person name="Yang S.P."/>
            <person name="Yorke J.A."/>
            <person name="Yoshida K."/>
            <person name="Zdobnov E."/>
            <person name="Zhang P."/>
            <person name="Zhang Y."/>
            <person name="Zimin A.V."/>
            <person name="Baldwin J."/>
            <person name="Abdouelleil A."/>
            <person name="Abdulkadir J."/>
            <person name="Abebe A."/>
            <person name="Abera B."/>
            <person name="Abreu J."/>
            <person name="Acer S.C."/>
            <person name="Aftuck L."/>
            <person name="Alexander A."/>
            <person name="An P."/>
            <person name="Anderson E."/>
            <person name="Anderson S."/>
            <person name="Arachi H."/>
            <person name="Azer M."/>
            <person name="Bachantsang P."/>
            <person name="Barry A."/>
            <person name="Bayul T."/>
            <person name="Berlin A."/>
            <person name="Bessette D."/>
            <person name="Bloom T."/>
            <person name="Blye J."/>
            <person name="Boguslavskiy L."/>
            <person name="Bonnet C."/>
            <person name="Boukhgalter B."/>
            <person name="Bourzgui I."/>
            <person name="Brown A."/>
            <person name="Cahill P."/>
            <person name="Channer S."/>
            <person name="Cheshatsang Y."/>
            <person name="Chuda L."/>
            <person name="Citroen M."/>
            <person name="Collymore A."/>
            <person name="Cooke P."/>
            <person name="Costello M."/>
            <person name="D'Aco K."/>
            <person name="Daza R."/>
            <person name="De Haan G."/>
            <person name="DeGray S."/>
            <person name="DeMaso C."/>
            <person name="Dhargay N."/>
            <person name="Dooley K."/>
            <person name="Dooley E."/>
            <person name="Doricent M."/>
            <person name="Dorje P."/>
            <person name="Dorjee K."/>
            <person name="Dupes A."/>
            <person name="Elong R."/>
            <person name="Falk J."/>
            <person name="Farina A."/>
            <person name="Faro S."/>
            <person name="Ferguson D."/>
            <person name="Fisher S."/>
            <person name="Foley C.D."/>
            <person name="Franke A."/>
            <person name="Friedrich D."/>
            <person name="Gadbois L."/>
            <person name="Gearin G."/>
            <person name="Gearin C.R."/>
            <person name="Giannoukos G."/>
            <person name="Goode T."/>
            <person name="Graham J."/>
            <person name="Grandbois E."/>
            <person name="Grewal S."/>
            <person name="Gyaltsen K."/>
            <person name="Hafez N."/>
            <person name="Hagos B."/>
            <person name="Hall J."/>
            <person name="Henson C."/>
            <person name="Hollinger A."/>
            <person name="Honan T."/>
            <person name="Huard M.D."/>
            <person name="Hughes L."/>
            <person name="Hurhula B."/>
            <person name="Husby M.E."/>
            <person name="Kamat A."/>
            <person name="Kanga B."/>
            <person name="Kashin S."/>
            <person name="Khazanovich D."/>
            <person name="Kisner P."/>
            <person name="Lance K."/>
            <person name="Lara M."/>
            <person name="Lee W."/>
            <person name="Lennon N."/>
            <person name="Letendre F."/>
            <person name="LeVine R."/>
            <person name="Lipovsky A."/>
            <person name="Liu X."/>
            <person name="Liu J."/>
            <person name="Liu S."/>
            <person name="Lokyitsang T."/>
            <person name="Lokyitsang Y."/>
            <person name="Lubonja R."/>
            <person name="Lui A."/>
            <person name="MacDonald P."/>
            <person name="Magnisalis V."/>
            <person name="Maru K."/>
            <person name="Matthews C."/>
            <person name="McCusker W."/>
            <person name="McDonough S."/>
            <person name="Mehta T."/>
            <person name="Meldrim J."/>
            <person name="Meneus L."/>
            <person name="Mihai O."/>
            <person name="Mihalev A."/>
            <person name="Mihova T."/>
            <person name="Mittelman R."/>
            <person name="Mlenga V."/>
            <person name="Montmayeur A."/>
            <person name="Mulrain L."/>
            <person name="Navidi A."/>
            <person name="Naylor J."/>
            <person name="Negash T."/>
            <person name="Nguyen T."/>
            <person name="Nguyen N."/>
            <person name="Nicol R."/>
            <person name="Norbu C."/>
            <person name="Norbu N."/>
            <person name="Novod N."/>
            <person name="O'Neill B."/>
            <person name="Osman S."/>
            <person name="Markiewicz E."/>
            <person name="Oyono O.L."/>
            <person name="Patti C."/>
            <person name="Phunkhang P."/>
            <person name="Pierre F."/>
            <person name="Priest M."/>
            <person name="Raghuraman S."/>
            <person name="Rege F."/>
            <person name="Reyes R."/>
            <person name="Rise C."/>
            <person name="Rogov P."/>
            <person name="Ross K."/>
            <person name="Ryan E."/>
            <person name="Settipalli S."/>
            <person name="Shea T."/>
            <person name="Sherpa N."/>
            <person name="Shi L."/>
            <person name="Shih D."/>
            <person name="Sparrow T."/>
            <person name="Spaulding J."/>
            <person name="Stalker J."/>
            <person name="Stange-Thomann N."/>
            <person name="Stavropoulos S."/>
            <person name="Stone C."/>
            <person name="Strader C."/>
            <person name="Tesfaye S."/>
            <person name="Thomson T."/>
            <person name="Thoulutsang Y."/>
            <person name="Thoulutsang D."/>
            <person name="Topham K."/>
            <person name="Topping I."/>
            <person name="Tsamla T."/>
            <person name="Vassiliev H."/>
            <person name="Vo A."/>
            <person name="Wangchuk T."/>
            <person name="Wangdi T."/>
            <person name="Weiand M."/>
            <person name="Wilkinson J."/>
            <person name="Wilson A."/>
            <person name="Yadav S."/>
            <person name="Young G."/>
            <person name="Yu Q."/>
            <person name="Zembek L."/>
            <person name="Zhong D."/>
            <person name="Zimmer A."/>
            <person name="Zwirko Z."/>
            <person name="Jaffe D.B."/>
            <person name="Alvarez P."/>
            <person name="Brockman W."/>
            <person name="Butler J."/>
            <person name="Chin C."/>
            <person name="Gnerre S."/>
            <person name="Grabherr M."/>
            <person name="Kleber M."/>
            <person name="Mauceli E."/>
            <person name="MacCallum I."/>
        </authorList>
    </citation>
    <scope>NUCLEOTIDE SEQUENCE [LARGE SCALE GENOMIC DNA]</scope>
    <source>
        <strain evidence="4">Tucson 15287-2541.00</strain>
    </source>
</reference>
<dbReference type="KEGG" id="dgr:6561071"/>
<sequence length="391" mass="42429">MISKPGLLSLNLGLLLIALLSAQIIQAYQHQPYYPYGDPQYSGNGRDYPPPHRPHGQGAYHGHGAHHGHGHDHNQFNNPYPDSHAGVSGQGPNFVGGFYGGGQSRGRPGYGHGGVAYGNGRQHPEDNYGGQQPNGGQRPGAGYERQWPEAGYEHQGANSGFGGQPGAGFGNQHRTDYGTRPVQSRPNETNYENEQSGNPIQPHPQPGGQDTTKLTHQQPGNVGSPWQPRPGANTSDQNDFQKQGGNPFQPRPQPGGQDTTELSNQDPESVECFWYPRPAADTSDQNDFQQQGGHRFQPRPQPGGQDTTELSHQEPGNAGLPWQARPVKGSNDSNELQQPIGERAGNTLPRDPKAHVVDGEPDSIDQRNLFETMAQCPEGSEMLGGRCRRRV</sequence>
<feature type="compositionally biased region" description="Polar residues" evidence="1">
    <location>
        <begin position="208"/>
        <end position="221"/>
    </location>
</feature>
<dbReference type="PhylomeDB" id="B4J558"/>
<dbReference type="InParanoid" id="B4J558"/>
<gene>
    <name evidence="3" type="primary">Dgri\GH21016</name>
    <name evidence="3" type="ORF">Dgri_GH21016</name>
</gene>
<organism evidence="4">
    <name type="scientific">Drosophila grimshawi</name>
    <name type="common">Hawaiian fruit fly</name>
    <name type="synonym">Idiomyia grimshawi</name>
    <dbReference type="NCBI Taxonomy" id="7222"/>
    <lineage>
        <taxon>Eukaryota</taxon>
        <taxon>Metazoa</taxon>
        <taxon>Ecdysozoa</taxon>
        <taxon>Arthropoda</taxon>
        <taxon>Hexapoda</taxon>
        <taxon>Insecta</taxon>
        <taxon>Pterygota</taxon>
        <taxon>Neoptera</taxon>
        <taxon>Endopterygota</taxon>
        <taxon>Diptera</taxon>
        <taxon>Brachycera</taxon>
        <taxon>Muscomorpha</taxon>
        <taxon>Ephydroidea</taxon>
        <taxon>Drosophilidae</taxon>
        <taxon>Drosophila</taxon>
        <taxon>Hawaiian Drosophila</taxon>
    </lineage>
</organism>
<feature type="signal peptide" evidence="2">
    <location>
        <begin position="1"/>
        <end position="27"/>
    </location>
</feature>
<feature type="compositionally biased region" description="Polar residues" evidence="1">
    <location>
        <begin position="256"/>
        <end position="267"/>
    </location>
</feature>
<feature type="compositionally biased region" description="Polar residues" evidence="1">
    <location>
        <begin position="282"/>
        <end position="292"/>
    </location>
</feature>